<reference evidence="2 3" key="1">
    <citation type="submission" date="2012-04" db="EMBL/GenBank/DDBJ databases">
        <authorList>
            <person name="Weinstock G."/>
            <person name="Sodergren E."/>
            <person name="Lobos E.A."/>
            <person name="Fulton L."/>
            <person name="Fulton R."/>
            <person name="Courtney L."/>
            <person name="Fronick C."/>
            <person name="O'Laughlin M."/>
            <person name="Godfrey J."/>
            <person name="Wilson R.M."/>
            <person name="Miner T."/>
            <person name="Farmer C."/>
            <person name="Delehaunty K."/>
            <person name="Cordes M."/>
            <person name="Minx P."/>
            <person name="Tomlinson C."/>
            <person name="Chen J."/>
            <person name="Wollam A."/>
            <person name="Pepin K.H."/>
            <person name="Bhonagiri V."/>
            <person name="Zhang X."/>
            <person name="Suruliraj S."/>
            <person name="Warren W."/>
            <person name="Mitreva M."/>
            <person name="Mardis E.R."/>
            <person name="Wilson R.K."/>
        </authorList>
    </citation>
    <scope>NUCLEOTIDE SEQUENCE [LARGE SCALE GENOMIC DNA]</scope>
    <source>
        <strain evidence="2 3">R496</strain>
    </source>
</reference>
<dbReference type="PANTHER" id="PTHR33360">
    <property type="entry name" value="TRANSPOSASE FOR INSERTION SEQUENCE ELEMENT IS200"/>
    <property type="match status" value="1"/>
</dbReference>
<evidence type="ECO:0000313" key="3">
    <source>
        <dbReference type="Proteomes" id="UP000006402"/>
    </source>
</evidence>
<name>A0AAV3GS23_ENTFC</name>
<dbReference type="Gene3D" id="3.30.70.1290">
    <property type="entry name" value="Transposase IS200-like"/>
    <property type="match status" value="1"/>
</dbReference>
<dbReference type="PANTHER" id="PTHR33360:SF2">
    <property type="entry name" value="TRANSPOSASE FOR INSERTION SEQUENCE ELEMENT IS200"/>
    <property type="match status" value="1"/>
</dbReference>
<proteinExistence type="predicted"/>
<evidence type="ECO:0000259" key="1">
    <source>
        <dbReference type="SMART" id="SM01321"/>
    </source>
</evidence>
<feature type="non-terminal residue" evidence="2">
    <location>
        <position position="184"/>
    </location>
</feature>
<dbReference type="InterPro" id="IPR036515">
    <property type="entry name" value="Transposase_17_sf"/>
</dbReference>
<organism evidence="2 3">
    <name type="scientific">Enterococcus faecium R496</name>
    <dbReference type="NCBI Taxonomy" id="1134836"/>
    <lineage>
        <taxon>Bacteria</taxon>
        <taxon>Bacillati</taxon>
        <taxon>Bacillota</taxon>
        <taxon>Bacilli</taxon>
        <taxon>Lactobacillales</taxon>
        <taxon>Enterococcaceae</taxon>
        <taxon>Enterococcus</taxon>
    </lineage>
</organism>
<dbReference type="AlphaFoldDB" id="A0AAV3GS23"/>
<dbReference type="Proteomes" id="UP000006402">
    <property type="component" value="Unassembled WGS sequence"/>
</dbReference>
<dbReference type="SUPFAM" id="SSF143422">
    <property type="entry name" value="Transposase IS200-like"/>
    <property type="match status" value="1"/>
</dbReference>
<dbReference type="SMART" id="SM01321">
    <property type="entry name" value="Y1_Tnp"/>
    <property type="match status" value="1"/>
</dbReference>
<gene>
    <name evidence="2" type="ORF">HMPREF1378_02858</name>
</gene>
<dbReference type="GO" id="GO:0006313">
    <property type="term" value="P:DNA transposition"/>
    <property type="evidence" value="ECO:0007669"/>
    <property type="project" value="InterPro"/>
</dbReference>
<comment type="caution">
    <text evidence="2">The sequence shown here is derived from an EMBL/GenBank/DDBJ whole genome shotgun (WGS) entry which is preliminary data.</text>
</comment>
<feature type="domain" description="Transposase IS200-like" evidence="1">
    <location>
        <begin position="62"/>
        <end position="180"/>
    </location>
</feature>
<protein>
    <submittedName>
        <fullName evidence="2">Transposase-like protein</fullName>
    </submittedName>
</protein>
<dbReference type="InterPro" id="IPR002686">
    <property type="entry name" value="Transposase_17"/>
</dbReference>
<evidence type="ECO:0000313" key="2">
    <source>
        <dbReference type="EMBL" id="EJX48547.1"/>
    </source>
</evidence>
<dbReference type="GO" id="GO:0004803">
    <property type="term" value="F:transposase activity"/>
    <property type="evidence" value="ECO:0007669"/>
    <property type="project" value="InterPro"/>
</dbReference>
<dbReference type="Pfam" id="PF01797">
    <property type="entry name" value="Y1_Tnp"/>
    <property type="match status" value="1"/>
</dbReference>
<dbReference type="GO" id="GO:0003677">
    <property type="term" value="F:DNA binding"/>
    <property type="evidence" value="ECO:0007669"/>
    <property type="project" value="InterPro"/>
</dbReference>
<sequence>MTSVSFVRKACETRKPRVSTRGRSIFSDKNSFRYTSEWLPTAHQIERSFFMSNDDKSLAYTRWNCKYHIIFTPKYQRKVIYGQLRKDLGKILRKLCEMKDVEIIEAHAMLDHIHMLVRVPPKICISSFMGYLKGRSAVLIHEQHANLKYKYGNKSFWSKRYYVSTVGLNQKTNEKYIREQEADD</sequence>
<accession>A0AAV3GS23</accession>
<dbReference type="NCBIfam" id="NF033573">
    <property type="entry name" value="transpos_IS200"/>
    <property type="match status" value="1"/>
</dbReference>
<dbReference type="EMBL" id="AMAH01000240">
    <property type="protein sequence ID" value="EJX48547.1"/>
    <property type="molecule type" value="Genomic_DNA"/>
</dbReference>